<evidence type="ECO:0000313" key="8">
    <source>
        <dbReference type="EMBL" id="MQQ10745.1"/>
    </source>
</evidence>
<evidence type="ECO:0000313" key="9">
    <source>
        <dbReference type="Proteomes" id="UP000444174"/>
    </source>
</evidence>
<evidence type="ECO:0000256" key="7">
    <source>
        <dbReference type="SAM" id="MobiDB-lite"/>
    </source>
</evidence>
<keyword evidence="9" id="KW-1185">Reference proteome</keyword>
<accession>A0A843YM82</accession>
<protein>
    <submittedName>
        <fullName evidence="8">TraM recognition domain-containing protein</fullName>
    </submittedName>
</protein>
<sequence length="260" mass="28061">IETLRTYRGHLAVVTQTIPALDEIYGENTRRALQGNAGVKLYLTPSDEKTVEELSKAVGKTTKTVVTRSQSIGKNPFEGRSQSTRTEESSLLPEDEARRLPLDEIVMVIDAQMPVRAKRIQYFDDRLFKAIHAAQTGELPFPQPGGGGPQGNLPPSMRAMPMTPPPNGSSGPGADAEGVRQAADGKPSGKTDVAPKKTAPVVQAVIAEEQRQMEMDFEGLVADAETVGVDDDAQMRSAVDGLDDMEAMLQEEGGKKPIHR</sequence>
<evidence type="ECO:0000256" key="1">
    <source>
        <dbReference type="ARBA" id="ARBA00004651"/>
    </source>
</evidence>
<evidence type="ECO:0000256" key="3">
    <source>
        <dbReference type="ARBA" id="ARBA00022475"/>
    </source>
</evidence>
<dbReference type="GO" id="GO:0005886">
    <property type="term" value="C:plasma membrane"/>
    <property type="evidence" value="ECO:0007669"/>
    <property type="project" value="UniProtKB-SubCell"/>
</dbReference>
<comment type="similarity">
    <text evidence="2">Belongs to the VirD4/TraG family.</text>
</comment>
<comment type="subcellular location">
    <subcellularLocation>
        <location evidence="1">Cell membrane</location>
        <topology evidence="1">Multi-pass membrane protein</topology>
    </subcellularLocation>
</comment>
<reference evidence="8 9" key="1">
    <citation type="submission" date="2019-10" db="EMBL/GenBank/DDBJ databases">
        <title>Epibacterium sp. nov., isolated from seawater.</title>
        <authorList>
            <person name="Zhang X."/>
            <person name="Li N."/>
        </authorList>
    </citation>
    <scope>NUCLEOTIDE SEQUENCE [LARGE SCALE GENOMIC DNA]</scope>
    <source>
        <strain evidence="8 9">SM1979</strain>
    </source>
</reference>
<dbReference type="SUPFAM" id="SSF52540">
    <property type="entry name" value="P-loop containing nucleoside triphosphate hydrolases"/>
    <property type="match status" value="1"/>
</dbReference>
<evidence type="ECO:0000256" key="6">
    <source>
        <dbReference type="ARBA" id="ARBA00023136"/>
    </source>
</evidence>
<dbReference type="RefSeq" id="WP_153217983.1">
    <property type="nucleotide sequence ID" value="NZ_WIBF01000023.1"/>
</dbReference>
<dbReference type="AlphaFoldDB" id="A0A843YM82"/>
<keyword evidence="4" id="KW-0812">Transmembrane</keyword>
<evidence type="ECO:0000256" key="5">
    <source>
        <dbReference type="ARBA" id="ARBA00022989"/>
    </source>
</evidence>
<name>A0A843YM82_9RHOB</name>
<dbReference type="Gene3D" id="3.40.50.300">
    <property type="entry name" value="P-loop containing nucleotide triphosphate hydrolases"/>
    <property type="match status" value="1"/>
</dbReference>
<proteinExistence type="inferred from homology"/>
<dbReference type="Proteomes" id="UP000444174">
    <property type="component" value="Unassembled WGS sequence"/>
</dbReference>
<dbReference type="PANTHER" id="PTHR37937">
    <property type="entry name" value="CONJUGATIVE TRANSFER: DNA TRANSPORT"/>
    <property type="match status" value="1"/>
</dbReference>
<comment type="caution">
    <text evidence="8">The sequence shown here is derived from an EMBL/GenBank/DDBJ whole genome shotgun (WGS) entry which is preliminary data.</text>
</comment>
<keyword evidence="5" id="KW-1133">Transmembrane helix</keyword>
<gene>
    <name evidence="8" type="ORF">GFB49_20015</name>
</gene>
<dbReference type="EMBL" id="WIBF01000023">
    <property type="protein sequence ID" value="MQQ10745.1"/>
    <property type="molecule type" value="Genomic_DNA"/>
</dbReference>
<feature type="non-terminal residue" evidence="8">
    <location>
        <position position="1"/>
    </location>
</feature>
<evidence type="ECO:0000256" key="4">
    <source>
        <dbReference type="ARBA" id="ARBA00022692"/>
    </source>
</evidence>
<dbReference type="PANTHER" id="PTHR37937:SF1">
    <property type="entry name" value="CONJUGATIVE TRANSFER: DNA TRANSPORT"/>
    <property type="match status" value="1"/>
</dbReference>
<evidence type="ECO:0000256" key="2">
    <source>
        <dbReference type="ARBA" id="ARBA00008806"/>
    </source>
</evidence>
<dbReference type="Pfam" id="PF02534">
    <property type="entry name" value="T4SS-DNA_transf"/>
    <property type="match status" value="1"/>
</dbReference>
<feature type="region of interest" description="Disordered" evidence="7">
    <location>
        <begin position="67"/>
        <end position="95"/>
    </location>
</feature>
<dbReference type="InterPro" id="IPR003688">
    <property type="entry name" value="TraG/VirD4"/>
</dbReference>
<keyword evidence="3" id="KW-1003">Cell membrane</keyword>
<feature type="region of interest" description="Disordered" evidence="7">
    <location>
        <begin position="138"/>
        <end position="194"/>
    </location>
</feature>
<dbReference type="InterPro" id="IPR027417">
    <property type="entry name" value="P-loop_NTPase"/>
</dbReference>
<keyword evidence="6" id="KW-0472">Membrane</keyword>
<organism evidence="8 9">
    <name type="scientific">Tritonibacter litoralis</name>
    <dbReference type="NCBI Taxonomy" id="2662264"/>
    <lineage>
        <taxon>Bacteria</taxon>
        <taxon>Pseudomonadati</taxon>
        <taxon>Pseudomonadota</taxon>
        <taxon>Alphaproteobacteria</taxon>
        <taxon>Rhodobacterales</taxon>
        <taxon>Paracoccaceae</taxon>
        <taxon>Tritonibacter</taxon>
    </lineage>
</organism>
<dbReference type="InterPro" id="IPR051539">
    <property type="entry name" value="T4SS-coupling_protein"/>
</dbReference>